<feature type="region of interest" description="Disordered" evidence="10">
    <location>
        <begin position="411"/>
        <end position="431"/>
    </location>
</feature>
<dbReference type="OrthoDB" id="3053196at2759"/>
<gene>
    <name evidence="13" type="ORF">M407DRAFT_18227</name>
</gene>
<keyword evidence="14" id="KW-1185">Reference proteome</keyword>
<dbReference type="STRING" id="1051891.A0A0C3MGC6"/>
<feature type="transmembrane region" description="Helical" evidence="11">
    <location>
        <begin position="194"/>
        <end position="213"/>
    </location>
</feature>
<evidence type="ECO:0000256" key="4">
    <source>
        <dbReference type="ARBA" id="ARBA00022692"/>
    </source>
</evidence>
<dbReference type="AlphaFoldDB" id="A0A0C3MGC6"/>
<evidence type="ECO:0000256" key="3">
    <source>
        <dbReference type="ARBA" id="ARBA00022679"/>
    </source>
</evidence>
<feature type="transmembrane region" description="Helical" evidence="11">
    <location>
        <begin position="100"/>
        <end position="117"/>
    </location>
</feature>
<evidence type="ECO:0000256" key="11">
    <source>
        <dbReference type="SAM" id="Phobius"/>
    </source>
</evidence>
<dbReference type="HOGENOM" id="CLU_028277_4_1_1"/>
<evidence type="ECO:0000256" key="2">
    <source>
        <dbReference type="ARBA" id="ARBA00009808"/>
    </source>
</evidence>
<keyword evidence="7 9" id="KW-0472">Membrane</keyword>
<feature type="transmembrane region" description="Helical" evidence="11">
    <location>
        <begin position="153"/>
        <end position="173"/>
    </location>
</feature>
<keyword evidence="5" id="KW-0256">Endoplasmic reticulum</keyword>
<dbReference type="PROSITE" id="PS50922">
    <property type="entry name" value="TLC"/>
    <property type="match status" value="1"/>
</dbReference>
<feature type="compositionally biased region" description="Acidic residues" evidence="10">
    <location>
        <begin position="413"/>
        <end position="431"/>
    </location>
</feature>
<sequence length="431" mass="49931">MASKPTAGRRKRASSVKEAIDKIETDPALGLTGPFANSPPTPPSEGEVPSPLVAQKNGHVRNGVSPKKRAKAGLPQPDFLSNGLWSDITSLNWARVPTSALFLMMIPLVLYLQWQIVSPNGANPFRYLLMVQYPVAGTSDPVMYQKGYGDVAFLAYYIVVFCFIRQSLTLYVLRPLGWKLGVQKEAKLDRFAEQGYAIIYFSTSGALGLWAMYHSPTWYFQGRHYFQDYPYWKMTKFMKSYYLLQFSYWLHQFLILVLRLEKPRKDFKELVIHHIVTLWLINWSYLVNLTPIGNAVFITMDVSDVFLAFTLLLNKLKLEKASVVAFGCLLFVWTYTRHYLNLCILWDVYNHFELIPKWAQQWAPETGAWLVPWMKWQIFAPLALLQAVNLFWYFLIWRILFRALFKNKLADERSDDEDDGQPDGDENEKDD</sequence>
<dbReference type="EMBL" id="KN822952">
    <property type="protein sequence ID" value="KIO32762.1"/>
    <property type="molecule type" value="Genomic_DNA"/>
</dbReference>
<comment type="subcellular location">
    <subcellularLocation>
        <location evidence="1">Endoplasmic reticulum membrane</location>
        <topology evidence="1">Multi-pass membrane protein</topology>
    </subcellularLocation>
</comment>
<feature type="domain" description="TLC" evidence="12">
    <location>
        <begin position="186"/>
        <end position="405"/>
    </location>
</feature>
<comment type="similarity">
    <text evidence="2">Belongs to the sphingosine N-acyltransferase family.</text>
</comment>
<keyword evidence="3" id="KW-0808">Transferase</keyword>
<evidence type="ECO:0000313" key="14">
    <source>
        <dbReference type="Proteomes" id="UP000054248"/>
    </source>
</evidence>
<evidence type="ECO:0000256" key="8">
    <source>
        <dbReference type="ARBA" id="ARBA00023180"/>
    </source>
</evidence>
<feature type="transmembrane region" description="Helical" evidence="11">
    <location>
        <begin position="240"/>
        <end position="258"/>
    </location>
</feature>
<keyword evidence="6 11" id="KW-1133">Transmembrane helix</keyword>
<name>A0A0C3MGC6_9AGAM</name>
<dbReference type="PANTHER" id="PTHR12560">
    <property type="entry name" value="LONGEVITY ASSURANCE FACTOR 1 LAG1"/>
    <property type="match status" value="1"/>
</dbReference>
<reference evidence="14" key="2">
    <citation type="submission" date="2015-01" db="EMBL/GenBank/DDBJ databases">
        <title>Evolutionary Origins and Diversification of the Mycorrhizal Mutualists.</title>
        <authorList>
            <consortium name="DOE Joint Genome Institute"/>
            <consortium name="Mycorrhizal Genomics Consortium"/>
            <person name="Kohler A."/>
            <person name="Kuo A."/>
            <person name="Nagy L.G."/>
            <person name="Floudas D."/>
            <person name="Copeland A."/>
            <person name="Barry K.W."/>
            <person name="Cichocki N."/>
            <person name="Veneault-Fourrey C."/>
            <person name="LaButti K."/>
            <person name="Lindquist E.A."/>
            <person name="Lipzen A."/>
            <person name="Lundell T."/>
            <person name="Morin E."/>
            <person name="Murat C."/>
            <person name="Riley R."/>
            <person name="Ohm R."/>
            <person name="Sun H."/>
            <person name="Tunlid A."/>
            <person name="Henrissat B."/>
            <person name="Grigoriev I.V."/>
            <person name="Hibbett D.S."/>
            <person name="Martin F."/>
        </authorList>
    </citation>
    <scope>NUCLEOTIDE SEQUENCE [LARGE SCALE GENOMIC DNA]</scope>
    <source>
        <strain evidence="14">MUT 4182</strain>
    </source>
</reference>
<dbReference type="Proteomes" id="UP000054248">
    <property type="component" value="Unassembled WGS sequence"/>
</dbReference>
<dbReference type="GO" id="GO:0050291">
    <property type="term" value="F:sphingosine N-acyltransferase activity"/>
    <property type="evidence" value="ECO:0007669"/>
    <property type="project" value="InterPro"/>
</dbReference>
<organism evidence="13 14">
    <name type="scientific">Tulasnella calospora MUT 4182</name>
    <dbReference type="NCBI Taxonomy" id="1051891"/>
    <lineage>
        <taxon>Eukaryota</taxon>
        <taxon>Fungi</taxon>
        <taxon>Dikarya</taxon>
        <taxon>Basidiomycota</taxon>
        <taxon>Agaricomycotina</taxon>
        <taxon>Agaricomycetes</taxon>
        <taxon>Cantharellales</taxon>
        <taxon>Tulasnellaceae</taxon>
        <taxon>Tulasnella</taxon>
    </lineage>
</organism>
<reference evidence="13 14" key="1">
    <citation type="submission" date="2014-04" db="EMBL/GenBank/DDBJ databases">
        <authorList>
            <consortium name="DOE Joint Genome Institute"/>
            <person name="Kuo A."/>
            <person name="Girlanda M."/>
            <person name="Perotto S."/>
            <person name="Kohler A."/>
            <person name="Nagy L.G."/>
            <person name="Floudas D."/>
            <person name="Copeland A."/>
            <person name="Barry K.W."/>
            <person name="Cichocki N."/>
            <person name="Veneault-Fourrey C."/>
            <person name="LaButti K."/>
            <person name="Lindquist E.A."/>
            <person name="Lipzen A."/>
            <person name="Lundell T."/>
            <person name="Morin E."/>
            <person name="Murat C."/>
            <person name="Sun H."/>
            <person name="Tunlid A."/>
            <person name="Henrissat B."/>
            <person name="Grigoriev I.V."/>
            <person name="Hibbett D.S."/>
            <person name="Martin F."/>
            <person name="Nordberg H.P."/>
            <person name="Cantor M.N."/>
            <person name="Hua S.X."/>
        </authorList>
    </citation>
    <scope>NUCLEOTIDE SEQUENCE [LARGE SCALE GENOMIC DNA]</scope>
    <source>
        <strain evidence="13 14">MUT 4182</strain>
    </source>
</reference>
<feature type="transmembrane region" description="Helical" evidence="11">
    <location>
        <begin position="378"/>
        <end position="400"/>
    </location>
</feature>
<feature type="transmembrane region" description="Helical" evidence="11">
    <location>
        <begin position="321"/>
        <end position="340"/>
    </location>
</feature>
<keyword evidence="8" id="KW-0325">Glycoprotein</keyword>
<evidence type="ECO:0000259" key="12">
    <source>
        <dbReference type="PROSITE" id="PS50922"/>
    </source>
</evidence>
<dbReference type="GO" id="GO:0046513">
    <property type="term" value="P:ceramide biosynthetic process"/>
    <property type="evidence" value="ECO:0007669"/>
    <property type="project" value="InterPro"/>
</dbReference>
<feature type="region of interest" description="Disordered" evidence="10">
    <location>
        <begin position="1"/>
        <end position="52"/>
    </location>
</feature>
<evidence type="ECO:0000256" key="5">
    <source>
        <dbReference type="ARBA" id="ARBA00022824"/>
    </source>
</evidence>
<feature type="transmembrane region" description="Helical" evidence="11">
    <location>
        <begin position="292"/>
        <end position="314"/>
    </location>
</feature>
<dbReference type="SMART" id="SM00724">
    <property type="entry name" value="TLC"/>
    <property type="match status" value="1"/>
</dbReference>
<evidence type="ECO:0000256" key="9">
    <source>
        <dbReference type="PROSITE-ProRule" id="PRU00205"/>
    </source>
</evidence>
<accession>A0A0C3MGC6</accession>
<evidence type="ECO:0000256" key="10">
    <source>
        <dbReference type="SAM" id="MobiDB-lite"/>
    </source>
</evidence>
<dbReference type="PANTHER" id="PTHR12560:SF11">
    <property type="entry name" value="CERAMIDE SYNTHASE LAC1-RELATED"/>
    <property type="match status" value="1"/>
</dbReference>
<evidence type="ECO:0000313" key="13">
    <source>
        <dbReference type="EMBL" id="KIO32762.1"/>
    </source>
</evidence>
<evidence type="ECO:0000256" key="6">
    <source>
        <dbReference type="ARBA" id="ARBA00022989"/>
    </source>
</evidence>
<dbReference type="Pfam" id="PF03798">
    <property type="entry name" value="TRAM_LAG1_CLN8"/>
    <property type="match status" value="1"/>
</dbReference>
<dbReference type="InterPro" id="IPR006634">
    <property type="entry name" value="TLC-dom"/>
</dbReference>
<feature type="transmembrane region" description="Helical" evidence="11">
    <location>
        <begin position="270"/>
        <end position="286"/>
    </location>
</feature>
<dbReference type="GO" id="GO:0005789">
    <property type="term" value="C:endoplasmic reticulum membrane"/>
    <property type="evidence" value="ECO:0007669"/>
    <property type="project" value="UniProtKB-SubCell"/>
</dbReference>
<protein>
    <recommendedName>
        <fullName evidence="12">TLC domain-containing protein</fullName>
    </recommendedName>
</protein>
<evidence type="ECO:0000256" key="7">
    <source>
        <dbReference type="ARBA" id="ARBA00023136"/>
    </source>
</evidence>
<dbReference type="InterPro" id="IPR016439">
    <property type="entry name" value="Lag1/Lac1-like"/>
</dbReference>
<evidence type="ECO:0000256" key="1">
    <source>
        <dbReference type="ARBA" id="ARBA00004477"/>
    </source>
</evidence>
<keyword evidence="4 9" id="KW-0812">Transmembrane</keyword>
<proteinExistence type="inferred from homology"/>